<reference evidence="1 2" key="1">
    <citation type="journal article" date="2021" name="Nat. Plants">
        <title>The Taxus genome provides insights into paclitaxel biosynthesis.</title>
        <authorList>
            <person name="Xiong X."/>
            <person name="Gou J."/>
            <person name="Liao Q."/>
            <person name="Li Y."/>
            <person name="Zhou Q."/>
            <person name="Bi G."/>
            <person name="Li C."/>
            <person name="Du R."/>
            <person name="Wang X."/>
            <person name="Sun T."/>
            <person name="Guo L."/>
            <person name="Liang H."/>
            <person name="Lu P."/>
            <person name="Wu Y."/>
            <person name="Zhang Z."/>
            <person name="Ro D.K."/>
            <person name="Shang Y."/>
            <person name="Huang S."/>
            <person name="Yan J."/>
        </authorList>
    </citation>
    <scope>NUCLEOTIDE SEQUENCE [LARGE SCALE GENOMIC DNA]</scope>
    <source>
        <strain evidence="1">Ta-2019</strain>
    </source>
</reference>
<dbReference type="PANTHER" id="PTHR48202">
    <property type="entry name" value="ALPHA/BETA-HYDROLASES SUPERFAMILY PROTEIN"/>
    <property type="match status" value="1"/>
</dbReference>
<feature type="non-terminal residue" evidence="1">
    <location>
        <position position="1"/>
    </location>
</feature>
<sequence>TFFGLVRCGYVPTTFQYLCPYLKRFRAVFPMVQRHMNGSEMHKDQDICALSSLSMETLHSITHPYSAVDSSQVNEGFSIGTQTIPKFTSKHKIASNCGHFVRLPFSGNIILGLKTEPRYPITAASMDKSYRAPPRYSEYYQVCAHRQKVHFMEQASKLLQQILLLTQASSSLQYNKTILVSEYNFPGAELAQQLHPERPLQLLKGIAQLKVGDFVPNSICKYAVTMFWVHKTVRGYIDVAGYCFVYLKHFPGYLGTYLYQPKRTKTLHVSGEVLKGKSMLVAAIMDIVTTSCDNLNMEVFRPRLPECADLRDIAAALQVIEEGGLELDEPHDVDDDGDDRKGMRGIGIKVLGGTAVIGLLRLDDFSRLEFPFLGNWNHFLLPHLYFYQRSLSSNHLQDHDIVKNVSEKGSKSLVSIPSASTKTVGSTEKFDYPGLWDDLQSRHVAVPLAAWALASWASASGSNRSKISELDRDGHAVMTALVAPERSVKWHGALIAQLLMEDKSVPVVDIGVEWSSSLLAMAVQACKAHDIPLVRVALSSFFVTIERSSKAQKAVIDKGLQLMREITKQTETDQNIQEVLAKAIELLCTTGIHLSLEESKQWSGILLRWVSGRYSGEGTRSSAANVLTHILEDHGPNTVIISQAWLTLLLSELIGLCKTTPAKMTNTSSKSREVKASSVVQSQIIQSAVQSATQLAAIVAYTAERQWVATSDSTQSQPMDDLLMLNAFSEYKNPKKKDRLPKVDVADAALATVKGIKALTELCSENHTYQKRIIESGGLFLLRRFMLSDDYEQLAATEAYDASRLLEAQDQVFTPADKSANIKENNASTVRLPPTAHIRKHAARLLTILSLQSETSKVIADDEAWCKWLEDCANGKITGCSDLKLRSYARATLLHISNTNYSENNHTFGSGKATNMDFQRNMCPRYEDMVFIINPEASYYKCQSYQNWKMPRNSAIDMTNTEYSAEAVDQGIDTFEEDPSIQSNIPHDAFQEIQEEVGPSLDVVFVHGLRGGPFKTWRMTDNKSSTTSKSGLVEKIDEESGREGTCWPREWLAADLPRTRFLTVKYKTNLSQWSGATLPLEEVSLMLLKKLVAAGIGDRPVVFVTHSMGGLVVKQMLFQAGKQNITKLVNNTSGIVFYSCPHFGSKLADMPWRMGLILRPAPSIGELRSGSPRLEELNHFVRQLHIKSGLQVLSFSETKVTPLVEGYGGWAFRMEVVPIESAYPGFGELVVLDGTDHVNS</sequence>
<gene>
    <name evidence="1" type="ORF">KI387_009539</name>
</gene>
<feature type="non-terminal residue" evidence="1">
    <location>
        <position position="1240"/>
    </location>
</feature>
<evidence type="ECO:0008006" key="3">
    <source>
        <dbReference type="Google" id="ProtNLM"/>
    </source>
</evidence>
<organism evidence="1 2">
    <name type="scientific">Taxus chinensis</name>
    <name type="common">Chinese yew</name>
    <name type="synonym">Taxus wallichiana var. chinensis</name>
    <dbReference type="NCBI Taxonomy" id="29808"/>
    <lineage>
        <taxon>Eukaryota</taxon>
        <taxon>Viridiplantae</taxon>
        <taxon>Streptophyta</taxon>
        <taxon>Embryophyta</taxon>
        <taxon>Tracheophyta</taxon>
        <taxon>Spermatophyta</taxon>
        <taxon>Pinopsida</taxon>
        <taxon>Pinidae</taxon>
        <taxon>Conifers II</taxon>
        <taxon>Cupressales</taxon>
        <taxon>Taxaceae</taxon>
        <taxon>Taxus</taxon>
    </lineage>
</organism>
<dbReference type="Proteomes" id="UP000824469">
    <property type="component" value="Unassembled WGS sequence"/>
</dbReference>
<dbReference type="Gene3D" id="1.25.10.10">
    <property type="entry name" value="Leucine-rich Repeat Variant"/>
    <property type="match status" value="1"/>
</dbReference>
<dbReference type="OMA" id="WAFRMEV"/>
<dbReference type="PANTHER" id="PTHR48202:SF1">
    <property type="entry name" value="ALPHA_BETA-HYDROLASES SUPERFAMILY PROTEIN"/>
    <property type="match status" value="1"/>
</dbReference>
<dbReference type="InterPro" id="IPR029058">
    <property type="entry name" value="AB_hydrolase_fold"/>
</dbReference>
<dbReference type="InterPro" id="IPR011989">
    <property type="entry name" value="ARM-like"/>
</dbReference>
<dbReference type="InterPro" id="IPR016024">
    <property type="entry name" value="ARM-type_fold"/>
</dbReference>
<evidence type="ECO:0000313" key="2">
    <source>
        <dbReference type="Proteomes" id="UP000824469"/>
    </source>
</evidence>
<accession>A0AA38CRQ7</accession>
<dbReference type="AlphaFoldDB" id="A0AA38CRQ7"/>
<proteinExistence type="predicted"/>
<dbReference type="EMBL" id="JAHRHJ020000008">
    <property type="protein sequence ID" value="KAH9305135.1"/>
    <property type="molecule type" value="Genomic_DNA"/>
</dbReference>
<dbReference type="SUPFAM" id="SSF48371">
    <property type="entry name" value="ARM repeat"/>
    <property type="match status" value="1"/>
</dbReference>
<dbReference type="Gene3D" id="3.40.50.1820">
    <property type="entry name" value="alpha/beta hydrolase"/>
    <property type="match status" value="1"/>
</dbReference>
<evidence type="ECO:0000313" key="1">
    <source>
        <dbReference type="EMBL" id="KAH9305135.1"/>
    </source>
</evidence>
<keyword evidence="2" id="KW-1185">Reference proteome</keyword>
<name>A0AA38CRQ7_TAXCH</name>
<comment type="caution">
    <text evidence="1">The sequence shown here is derived from an EMBL/GenBank/DDBJ whole genome shotgun (WGS) entry which is preliminary data.</text>
</comment>
<protein>
    <recommendedName>
        <fullName evidence="3">Protein SERAC1</fullName>
    </recommendedName>
</protein>
<dbReference type="SUPFAM" id="SSF53474">
    <property type="entry name" value="alpha/beta-Hydrolases"/>
    <property type="match status" value="1"/>
</dbReference>